<accession>L2GTA3</accession>
<name>L2GTA3_VAVCU</name>
<dbReference type="AlphaFoldDB" id="L2GTA3"/>
<dbReference type="GeneID" id="19879760"/>
<sequence>MNTLIMKNHPIDHSPVTAICTNNRQIFVFQSNILTVYSSLALTKTFICDVKICVTACCVYNDVLYMGTDDGLYTFAKNQLAKVRECLVVRICVVDRRLYIVERKDNEYVLVVDGEDVCRSRTDIFVGWAGNRLVVVGDMVRWGLEEWEWVGDGLTSFHVVSRISGSDRKEHRKNKKRAKKGSRKKNEHDLADKGCAKTDISDVKSYHKHGLVDNEDIRTEFNDEMGSNWGGPVEESENQLKRIQRDFQHDIISGDEGVKDNIKHCRKYYGVVTTEKGDLLLFELKNGLILQKLKLRNSSVYAVKLKEDFIATGNDSRIMWIKSNEEYFYQKYRQLDIHYSKTHLVIDNGRIISAGEDSLLNVVYTDKEMYYKYFNDNTGVLKTYKNILCVLENKTLNFYTLNRARTGEDAGECGKNSMIDENGCRKQNKNGAGHTANTFDNGDFTGGKTGNYSDRMSKRIEYLLRYKTNQRILSYDLNDKFIAYTNADKTVLLHYVLGDRLMIDKAKEFSPCYFLKITNDQLIMVKNTIVIFDLNEFKEREVTGAIDVFNVMNYDWNG</sequence>
<evidence type="ECO:0000313" key="2">
    <source>
        <dbReference type="EMBL" id="ELA46607.1"/>
    </source>
</evidence>
<dbReference type="RefSeq" id="XP_008074903.1">
    <property type="nucleotide sequence ID" value="XM_008076712.1"/>
</dbReference>
<keyword evidence="3" id="KW-1185">Reference proteome</keyword>
<gene>
    <name evidence="2" type="ORF">VCUG_01891</name>
</gene>
<dbReference type="EMBL" id="GL877438">
    <property type="protein sequence ID" value="ELA46607.1"/>
    <property type="molecule type" value="Genomic_DNA"/>
</dbReference>
<feature type="region of interest" description="Disordered" evidence="1">
    <location>
        <begin position="168"/>
        <end position="191"/>
    </location>
</feature>
<protein>
    <submittedName>
        <fullName evidence="2">Uncharacterized protein</fullName>
    </submittedName>
</protein>
<dbReference type="HOGENOM" id="CLU_023477_0_0_1"/>
<feature type="compositionally biased region" description="Basic residues" evidence="1">
    <location>
        <begin position="170"/>
        <end position="183"/>
    </location>
</feature>
<dbReference type="Proteomes" id="UP000011081">
    <property type="component" value="Unassembled WGS sequence"/>
</dbReference>
<feature type="non-terminal residue" evidence="2">
    <location>
        <position position="558"/>
    </location>
</feature>
<dbReference type="InParanoid" id="L2GTA3"/>
<organism evidence="2 3">
    <name type="scientific">Vavraia culicis (isolate floridensis)</name>
    <name type="common">Microsporidian parasite</name>
    <dbReference type="NCBI Taxonomy" id="948595"/>
    <lineage>
        <taxon>Eukaryota</taxon>
        <taxon>Fungi</taxon>
        <taxon>Fungi incertae sedis</taxon>
        <taxon>Microsporidia</taxon>
        <taxon>Pleistophoridae</taxon>
        <taxon>Vavraia</taxon>
    </lineage>
</organism>
<dbReference type="InterPro" id="IPR036322">
    <property type="entry name" value="WD40_repeat_dom_sf"/>
</dbReference>
<dbReference type="SUPFAM" id="SSF50978">
    <property type="entry name" value="WD40 repeat-like"/>
    <property type="match status" value="1"/>
</dbReference>
<dbReference type="OrthoDB" id="2186662at2759"/>
<evidence type="ECO:0000313" key="3">
    <source>
        <dbReference type="Proteomes" id="UP000011081"/>
    </source>
</evidence>
<proteinExistence type="predicted"/>
<dbReference type="VEuPathDB" id="MicrosporidiaDB:VCUG_01891"/>
<evidence type="ECO:0000256" key="1">
    <source>
        <dbReference type="SAM" id="MobiDB-lite"/>
    </source>
</evidence>
<dbReference type="OMA" id="DSRIMWI"/>
<reference evidence="3" key="1">
    <citation type="submission" date="2011-03" db="EMBL/GenBank/DDBJ databases">
        <title>The genome sequence of Vavraia culicis strain floridensis.</title>
        <authorList>
            <consortium name="The Broad Institute Genome Sequencing Platform"/>
            <person name="Cuomo C."/>
            <person name="Becnel J."/>
            <person name="Sanscrainte N."/>
            <person name="Young S.K."/>
            <person name="Zeng Q."/>
            <person name="Gargeya S."/>
            <person name="Fitzgerald M."/>
            <person name="Haas B."/>
            <person name="Abouelleil A."/>
            <person name="Alvarado L."/>
            <person name="Arachchi H.M."/>
            <person name="Berlin A."/>
            <person name="Chapman S.B."/>
            <person name="Gearin G."/>
            <person name="Goldberg J."/>
            <person name="Griggs A."/>
            <person name="Gujja S."/>
            <person name="Hansen M."/>
            <person name="Heiman D."/>
            <person name="Howarth C."/>
            <person name="Larimer J."/>
            <person name="Lui A."/>
            <person name="MacDonald P.J.P."/>
            <person name="McCowen C."/>
            <person name="Montmayeur A."/>
            <person name="Murphy C."/>
            <person name="Neiman D."/>
            <person name="Pearson M."/>
            <person name="Priest M."/>
            <person name="Roberts A."/>
            <person name="Saif S."/>
            <person name="Shea T."/>
            <person name="Sisk P."/>
            <person name="Stolte C."/>
            <person name="Sykes S."/>
            <person name="Wortman J."/>
            <person name="Nusbaum C."/>
            <person name="Birren B."/>
        </authorList>
    </citation>
    <scope>NUCLEOTIDE SEQUENCE [LARGE SCALE GENOMIC DNA]</scope>
    <source>
        <strain evidence="3">floridensis</strain>
    </source>
</reference>